<dbReference type="SUPFAM" id="SSF48295">
    <property type="entry name" value="TrpR-like"/>
    <property type="match status" value="1"/>
</dbReference>
<accession>A0A0G0W5K4</accession>
<proteinExistence type="predicted"/>
<dbReference type="Proteomes" id="UP000034562">
    <property type="component" value="Unassembled WGS sequence"/>
</dbReference>
<dbReference type="STRING" id="1618563.UU12_C0019G0010"/>
<sequence>MPQISKRILKPEVKKDLLDSLSYTIKELKTKKDVDSFLSSALTDTERIMVAKRVLTAFLLRNNVEEKKIGDTLKLTPSTITRLKMWIDLRREGFDLVFNKLEKRSRENIAKQIFYKVLNYSIKAAFGRIPKPF</sequence>
<dbReference type="InterPro" id="IPR000831">
    <property type="entry name" value="Trp_repress"/>
</dbReference>
<evidence type="ECO:0000313" key="2">
    <source>
        <dbReference type="Proteomes" id="UP000034562"/>
    </source>
</evidence>
<dbReference type="GO" id="GO:0043565">
    <property type="term" value="F:sequence-specific DNA binding"/>
    <property type="evidence" value="ECO:0007669"/>
    <property type="project" value="InterPro"/>
</dbReference>
<dbReference type="Gene3D" id="1.10.1270.10">
    <property type="entry name" value="TrpR-like"/>
    <property type="match status" value="1"/>
</dbReference>
<comment type="caution">
    <text evidence="1">The sequence shown here is derived from an EMBL/GenBank/DDBJ whole genome shotgun (WGS) entry which is preliminary data.</text>
</comment>
<reference evidence="1 2" key="1">
    <citation type="journal article" date="2015" name="Nature">
        <title>rRNA introns, odd ribosomes, and small enigmatic genomes across a large radiation of phyla.</title>
        <authorList>
            <person name="Brown C.T."/>
            <person name="Hug L.A."/>
            <person name="Thomas B.C."/>
            <person name="Sharon I."/>
            <person name="Castelle C.J."/>
            <person name="Singh A."/>
            <person name="Wilkins M.J."/>
            <person name="Williams K.H."/>
            <person name="Banfield J.F."/>
        </authorList>
    </citation>
    <scope>NUCLEOTIDE SEQUENCE [LARGE SCALE GENOMIC DNA]</scope>
</reference>
<dbReference type="GO" id="GO:0003700">
    <property type="term" value="F:DNA-binding transcription factor activity"/>
    <property type="evidence" value="ECO:0007669"/>
    <property type="project" value="InterPro"/>
</dbReference>
<dbReference type="InterPro" id="IPR010921">
    <property type="entry name" value="Trp_repressor/repl_initiator"/>
</dbReference>
<dbReference type="EMBL" id="LBZK01000019">
    <property type="protein sequence ID" value="KKR70552.1"/>
    <property type="molecule type" value="Genomic_DNA"/>
</dbReference>
<dbReference type="AlphaFoldDB" id="A0A0G0W5K4"/>
<protein>
    <submittedName>
        <fullName evidence="1">TrpR like protein, YerC/YecD</fullName>
    </submittedName>
</protein>
<organism evidence="1 2">
    <name type="scientific">Candidatus Woesebacteria bacterium GW2011_GWA2_40_7b</name>
    <dbReference type="NCBI Taxonomy" id="1618563"/>
    <lineage>
        <taxon>Bacteria</taxon>
        <taxon>Candidatus Woeseibacteriota</taxon>
    </lineage>
</organism>
<dbReference type="InterPro" id="IPR038116">
    <property type="entry name" value="TrpR-like_sf"/>
</dbReference>
<gene>
    <name evidence="1" type="ORF">UU12_C0019G0010</name>
</gene>
<name>A0A0G0W5K4_9BACT</name>
<dbReference type="Pfam" id="PF01371">
    <property type="entry name" value="Trp_repressor"/>
    <property type="match status" value="1"/>
</dbReference>
<evidence type="ECO:0000313" key="1">
    <source>
        <dbReference type="EMBL" id="KKR70552.1"/>
    </source>
</evidence>